<keyword evidence="3" id="KW-0592">Phosphate transport</keyword>
<feature type="transmembrane region" description="Helical" evidence="13">
    <location>
        <begin position="1032"/>
        <end position="1065"/>
    </location>
</feature>
<keyword evidence="3" id="KW-0813">Transport</keyword>
<evidence type="ECO:0000313" key="16">
    <source>
        <dbReference type="EMBL" id="OOQ87334.1"/>
    </source>
</evidence>
<evidence type="ECO:0000256" key="2">
    <source>
        <dbReference type="ARBA" id="ARBA00004141"/>
    </source>
</evidence>
<feature type="transmembrane region" description="Helical" evidence="13">
    <location>
        <begin position="893"/>
        <end position="915"/>
    </location>
</feature>
<dbReference type="PROSITE" id="PS00217">
    <property type="entry name" value="SUGAR_TRANSPORT_2"/>
    <property type="match status" value="1"/>
</dbReference>
<evidence type="ECO:0000256" key="4">
    <source>
        <dbReference type="ARBA" id="ARBA00022692"/>
    </source>
</evidence>
<evidence type="ECO:0000256" key="13">
    <source>
        <dbReference type="SAM" id="Phobius"/>
    </source>
</evidence>
<dbReference type="EMBL" id="LJBN01000126">
    <property type="protein sequence ID" value="OOQ87334.1"/>
    <property type="molecule type" value="Genomic_DNA"/>
</dbReference>
<feature type="compositionally biased region" description="Low complexity" evidence="12">
    <location>
        <begin position="396"/>
        <end position="416"/>
    </location>
</feature>
<dbReference type="GO" id="GO:0046872">
    <property type="term" value="F:metal ion binding"/>
    <property type="evidence" value="ECO:0007669"/>
    <property type="project" value="UniProtKB-KW"/>
</dbReference>
<feature type="domain" description="NodB homology" evidence="15">
    <location>
        <begin position="134"/>
        <end position="325"/>
    </location>
</feature>
<dbReference type="InterPro" id="IPR020846">
    <property type="entry name" value="MFS_dom"/>
</dbReference>
<dbReference type="InterPro" id="IPR011330">
    <property type="entry name" value="Glyco_hydro/deAcase_b/a-brl"/>
</dbReference>
<feature type="transmembrane region" description="Helical" evidence="13">
    <location>
        <begin position="848"/>
        <end position="872"/>
    </location>
</feature>
<dbReference type="GO" id="GO:0005315">
    <property type="term" value="F:phosphate transmembrane transporter activity"/>
    <property type="evidence" value="ECO:0007669"/>
    <property type="project" value="InterPro"/>
</dbReference>
<feature type="region of interest" description="Disordered" evidence="12">
    <location>
        <begin position="349"/>
        <end position="427"/>
    </location>
</feature>
<dbReference type="Gene3D" id="3.20.20.370">
    <property type="entry name" value="Glycoside hydrolase/deacetylase"/>
    <property type="match status" value="1"/>
</dbReference>
<evidence type="ECO:0000256" key="12">
    <source>
        <dbReference type="SAM" id="MobiDB-lite"/>
    </source>
</evidence>
<dbReference type="Gene3D" id="1.20.1250.20">
    <property type="entry name" value="MFS general substrate transporter like domains"/>
    <property type="match status" value="2"/>
</dbReference>
<feature type="compositionally biased region" description="Low complexity" evidence="12">
    <location>
        <begin position="363"/>
        <end position="389"/>
    </location>
</feature>
<dbReference type="SUPFAM" id="SSF103473">
    <property type="entry name" value="MFS general substrate transporter"/>
    <property type="match status" value="1"/>
</dbReference>
<dbReference type="PROSITE" id="PS51677">
    <property type="entry name" value="NODB"/>
    <property type="match status" value="1"/>
</dbReference>
<dbReference type="GO" id="GO:0016020">
    <property type="term" value="C:membrane"/>
    <property type="evidence" value="ECO:0007669"/>
    <property type="project" value="UniProtKB-SubCell"/>
</dbReference>
<evidence type="ECO:0000256" key="1">
    <source>
        <dbReference type="ARBA" id="ARBA00001941"/>
    </source>
</evidence>
<feature type="region of interest" description="Disordered" evidence="12">
    <location>
        <begin position="1238"/>
        <end position="1270"/>
    </location>
</feature>
<evidence type="ECO:0000256" key="6">
    <source>
        <dbReference type="ARBA" id="ARBA00022729"/>
    </source>
</evidence>
<evidence type="ECO:0000256" key="8">
    <source>
        <dbReference type="ARBA" id="ARBA00022989"/>
    </source>
</evidence>
<dbReference type="GO" id="GO:0005975">
    <property type="term" value="P:carbohydrate metabolic process"/>
    <property type="evidence" value="ECO:0007669"/>
    <property type="project" value="InterPro"/>
</dbReference>
<dbReference type="AlphaFoldDB" id="A0A1S9RP66"/>
<organism evidence="16 17">
    <name type="scientific">Penicillium brasilianum</name>
    <dbReference type="NCBI Taxonomy" id="104259"/>
    <lineage>
        <taxon>Eukaryota</taxon>
        <taxon>Fungi</taxon>
        <taxon>Dikarya</taxon>
        <taxon>Ascomycota</taxon>
        <taxon>Pezizomycotina</taxon>
        <taxon>Eurotiomycetes</taxon>
        <taxon>Eurotiomycetidae</taxon>
        <taxon>Eurotiales</taxon>
        <taxon>Aspergillaceae</taxon>
        <taxon>Penicillium</taxon>
    </lineage>
</organism>
<dbReference type="PROSITE" id="PS50850">
    <property type="entry name" value="MFS"/>
    <property type="match status" value="1"/>
</dbReference>
<keyword evidence="11" id="KW-0170">Cobalt</keyword>
<dbReference type="Proteomes" id="UP000190744">
    <property type="component" value="Unassembled WGS sequence"/>
</dbReference>
<dbReference type="GO" id="GO:0016810">
    <property type="term" value="F:hydrolase activity, acting on carbon-nitrogen (but not peptide) bonds"/>
    <property type="evidence" value="ECO:0007669"/>
    <property type="project" value="InterPro"/>
</dbReference>
<dbReference type="Pfam" id="PF01522">
    <property type="entry name" value="Polysacc_deac_1"/>
    <property type="match status" value="1"/>
</dbReference>
<evidence type="ECO:0000256" key="9">
    <source>
        <dbReference type="ARBA" id="ARBA00023136"/>
    </source>
</evidence>
<dbReference type="InterPro" id="IPR005829">
    <property type="entry name" value="Sugar_transporter_CS"/>
</dbReference>
<evidence type="ECO:0000256" key="3">
    <source>
        <dbReference type="ARBA" id="ARBA00022592"/>
    </source>
</evidence>
<reference evidence="17" key="1">
    <citation type="submission" date="2015-09" db="EMBL/GenBank/DDBJ databases">
        <authorList>
            <person name="Fill T.P."/>
            <person name="Baretta J.F."/>
            <person name="de Almeida L.G."/>
            <person name="Rocha M."/>
            <person name="de Souza D.H."/>
            <person name="Malavazi I."/>
            <person name="Cerdeira L.T."/>
            <person name="Hong H."/>
            <person name="Samborskyy M."/>
            <person name="de Vasconcelos A.T."/>
            <person name="Leadlay P."/>
            <person name="Rodrigues-Filho E."/>
        </authorList>
    </citation>
    <scope>NUCLEOTIDE SEQUENCE [LARGE SCALE GENOMIC DNA]</scope>
    <source>
        <strain evidence="17">LaBioMMi 136</strain>
    </source>
</reference>
<comment type="cofactor">
    <cofactor evidence="1">
        <name>Co(2+)</name>
        <dbReference type="ChEBI" id="CHEBI:48828"/>
    </cofactor>
</comment>
<keyword evidence="5" id="KW-0479">Metal-binding</keyword>
<evidence type="ECO:0000256" key="5">
    <source>
        <dbReference type="ARBA" id="ARBA00022723"/>
    </source>
</evidence>
<evidence type="ECO:0000256" key="11">
    <source>
        <dbReference type="ARBA" id="ARBA00023285"/>
    </source>
</evidence>
<feature type="transmembrane region" description="Helical" evidence="13">
    <location>
        <begin position="1107"/>
        <end position="1126"/>
    </location>
</feature>
<dbReference type="InterPro" id="IPR004738">
    <property type="entry name" value="Phos_permease"/>
</dbReference>
<keyword evidence="10" id="KW-0119">Carbohydrate metabolism</keyword>
<dbReference type="InterPro" id="IPR005828">
    <property type="entry name" value="MFS_sugar_transport-like"/>
</dbReference>
<dbReference type="NCBIfam" id="TIGR00887">
    <property type="entry name" value="2A0109"/>
    <property type="match status" value="1"/>
</dbReference>
<comment type="caution">
    <text evidence="16">The sequence shown here is derived from an EMBL/GenBank/DDBJ whole genome shotgun (WGS) entry which is preliminary data.</text>
</comment>
<feature type="domain" description="Major facilitator superfamily (MFS) profile" evidence="14">
    <location>
        <begin position="750"/>
        <end position="1233"/>
    </location>
</feature>
<feature type="transmembrane region" description="Helical" evidence="13">
    <location>
        <begin position="939"/>
        <end position="957"/>
    </location>
</feature>
<keyword evidence="4 13" id="KW-0812">Transmembrane</keyword>
<evidence type="ECO:0000256" key="7">
    <source>
        <dbReference type="ARBA" id="ARBA00022801"/>
    </source>
</evidence>
<dbReference type="CDD" id="cd17364">
    <property type="entry name" value="MFS_PhT"/>
    <property type="match status" value="1"/>
</dbReference>
<comment type="subcellular location">
    <subcellularLocation>
        <location evidence="2">Membrane</location>
        <topology evidence="2">Multi-pass membrane protein</topology>
    </subcellularLocation>
</comment>
<dbReference type="InterPro" id="IPR002509">
    <property type="entry name" value="NODB_dom"/>
</dbReference>
<dbReference type="PANTHER" id="PTHR46471">
    <property type="entry name" value="CHITIN DEACETYLASE"/>
    <property type="match status" value="1"/>
</dbReference>
<feature type="transmembrane region" description="Helical" evidence="13">
    <location>
        <begin position="1209"/>
        <end position="1228"/>
    </location>
</feature>
<sequence length="1270" mass="137047">MLLTKIGTRKLPTFLAGARQAPMNQSTMESSKSEVPRPVVPLPTTPFAHRTFAVGQMYILYQAPCDLLVSNIDDFQGTCGTGSYYCDAPACLFMYGPACDANQTPAGVNTTSVPRPKIGSTKYGVSIKDCGIPGKVAITFDDGPYIYTSALLDILKEKGVKATFFLVGNNGGKGQINDAKTGYPALIQRMYNEGHQIGSHTWSHQDLSTLTRQQRYDQVVKNEIALTDILGFFPTYLRPPYESCNADCLNDLKDLGYHVANYDIDTVDWQGNYTHSQSIFSSSVKSASPSTRGFISLAHDIHEKTVHNFAAYTIDTLRAAGYTTALYGECMNDPPANWYRNPTTGQPYSGGSHYNSTTTNAKSVVSGSDNSTTTSTSHTSSTATPSAVVGGEGAFGSRTGNSTVSGTNGTASSTNGPAVKSQSASGVGSTLSATAGTFVGLSLTWAMLSLFQPGRIGGKVAIASISWHAVIRERTGIASQANPEGPESKSRLANRPLFLPADFKVSRMGLPRSTRAHVRDRLADAGRSELSFDRMLLEQQQQLLVPFRAHDHIETLPTPQSVSTWAQPVNVLQQSATFGVELVVRTPVVASGDRGRFECGSSWQAIHGLGVEDPLVHGKPPSWHDRARLSTQLAALTHDARPLMLVQYIPPPASIEPPSPSQAREDVDKPLQACLSLYAQRLGPAPVELFIFLYGSDSPPFGMAALTSGGNSAFRNVNNEFAHVEDPIERRRLALAEIDNAKFGWYHVRAVVVAGVGFFTDSYDIFAINLASSMLGVVFWQDAAKNPGKIPSTADTAIKVSTSGGTVIGQLLFGWLADRIGRKRMYGIELIIIIMATLAQALSSDSPAISIVGILIFWRVIMGIGIGGDYPLSSIITSEFATTKWRGAMMGSVFAMQGIGQFTAAIVALIVTVGFKGSLETASSVGKCSGVCQLAVDKMWRVVIGFGAVPACVALYYRLTIPETPRYTFDIARDIVKADEDVRAYIAGKREGHPDEVRRASVIQNHTAELVAPKATWGDFWRHYSQWKNGRVLLGTAGSWFFLDVAFYGLGLNNSIILAAIGWSGGSTVYESFRRNAVGNLILICAGAIPGYWVTVATVDTIGRKTIQLMGFIILTILFIVIGFAYDPLLKSNNGLLGLYVVAQFFFNFGPNATTFIVPGECFPTRYRSTSHGISAASGKVGAIIAQCVFGPLVHKGAKDSSSTPWLKHVMQIFALFMLCGCFTTLLIPETKRKTLEELSGEDTDTLVNPSPMIHPEKVSNENHPETLPV</sequence>
<evidence type="ECO:0000313" key="17">
    <source>
        <dbReference type="Proteomes" id="UP000190744"/>
    </source>
</evidence>
<name>A0A1S9RP66_PENBI</name>
<dbReference type="Pfam" id="PF00083">
    <property type="entry name" value="Sugar_tr"/>
    <property type="match status" value="1"/>
</dbReference>
<keyword evidence="9 13" id="KW-0472">Membrane</keyword>
<evidence type="ECO:0000259" key="14">
    <source>
        <dbReference type="PROSITE" id="PS50850"/>
    </source>
</evidence>
<keyword evidence="8 13" id="KW-1133">Transmembrane helix</keyword>
<dbReference type="GO" id="GO:0006817">
    <property type="term" value="P:phosphate ion transport"/>
    <property type="evidence" value="ECO:0007669"/>
    <property type="project" value="UniProtKB-KW"/>
</dbReference>
<feature type="compositionally biased region" description="Basic and acidic residues" evidence="12">
    <location>
        <begin position="1255"/>
        <end position="1270"/>
    </location>
</feature>
<feature type="transmembrane region" description="Helical" evidence="13">
    <location>
        <begin position="1077"/>
        <end position="1095"/>
    </location>
</feature>
<evidence type="ECO:0000259" key="15">
    <source>
        <dbReference type="PROSITE" id="PS51677"/>
    </source>
</evidence>
<dbReference type="SUPFAM" id="SSF88713">
    <property type="entry name" value="Glycoside hydrolase/deacetylase"/>
    <property type="match status" value="1"/>
</dbReference>
<keyword evidence="7" id="KW-0378">Hydrolase</keyword>
<evidence type="ECO:0000256" key="10">
    <source>
        <dbReference type="ARBA" id="ARBA00023277"/>
    </source>
</evidence>
<dbReference type="CDD" id="cd10951">
    <property type="entry name" value="CE4_ClCDA_like"/>
    <property type="match status" value="1"/>
</dbReference>
<dbReference type="PANTHER" id="PTHR46471:SF2">
    <property type="entry name" value="CHITIN DEACETYLASE-RELATED"/>
    <property type="match status" value="1"/>
</dbReference>
<feature type="transmembrane region" description="Helical" evidence="13">
    <location>
        <begin position="825"/>
        <end position="842"/>
    </location>
</feature>
<keyword evidence="6" id="KW-0732">Signal</keyword>
<proteinExistence type="predicted"/>
<protein>
    <submittedName>
        <fullName evidence="16">Uncharacterized protein</fullName>
    </submittedName>
</protein>
<accession>A0A1S9RP66</accession>
<gene>
    <name evidence="16" type="ORF">PEBR_17890</name>
</gene>
<feature type="compositionally biased region" description="Polar residues" evidence="12">
    <location>
        <begin position="349"/>
        <end position="362"/>
    </location>
</feature>
<dbReference type="InterPro" id="IPR036259">
    <property type="entry name" value="MFS_trans_sf"/>
</dbReference>